<reference evidence="2" key="1">
    <citation type="submission" date="2022-07" db="EMBL/GenBank/DDBJ databases">
        <title>Phylogenomic reconstructions and comparative analyses of Kickxellomycotina fungi.</title>
        <authorList>
            <person name="Reynolds N.K."/>
            <person name="Stajich J.E."/>
            <person name="Barry K."/>
            <person name="Grigoriev I.V."/>
            <person name="Crous P."/>
            <person name="Smith M.E."/>
        </authorList>
    </citation>
    <scope>NUCLEOTIDE SEQUENCE</scope>
    <source>
        <strain evidence="2">NBRC 100468</strain>
    </source>
</reference>
<protein>
    <submittedName>
        <fullName evidence="2">Uncharacterized protein</fullName>
    </submittedName>
</protein>
<evidence type="ECO:0000256" key="1">
    <source>
        <dbReference type="SAM" id="MobiDB-lite"/>
    </source>
</evidence>
<feature type="compositionally biased region" description="Basic residues" evidence="1">
    <location>
        <begin position="1"/>
        <end position="14"/>
    </location>
</feature>
<sequence length="105" mass="11853">MSILGRFRRRKTNSKKTGDSTGKSSTRGVKRKVNVEVVIQNESNIQKKKRKQMCDKSKPEQEPALKKQVLVHEAKDKTSEIETINLISDSDDSDNAKKAELALPE</sequence>
<keyword evidence="3" id="KW-1185">Reference proteome</keyword>
<dbReference type="AlphaFoldDB" id="A0A9W8DNL9"/>
<evidence type="ECO:0000313" key="2">
    <source>
        <dbReference type="EMBL" id="KAJ1916203.1"/>
    </source>
</evidence>
<name>A0A9W8DNL9_9FUNG</name>
<gene>
    <name evidence="2" type="ORF">H4219_003916</name>
</gene>
<feature type="compositionally biased region" description="Basic and acidic residues" evidence="1">
    <location>
        <begin position="52"/>
        <end position="65"/>
    </location>
</feature>
<organism evidence="2 3">
    <name type="scientific">Mycoemilia scoparia</name>
    <dbReference type="NCBI Taxonomy" id="417184"/>
    <lineage>
        <taxon>Eukaryota</taxon>
        <taxon>Fungi</taxon>
        <taxon>Fungi incertae sedis</taxon>
        <taxon>Zoopagomycota</taxon>
        <taxon>Kickxellomycotina</taxon>
        <taxon>Kickxellomycetes</taxon>
        <taxon>Kickxellales</taxon>
        <taxon>Kickxellaceae</taxon>
        <taxon>Mycoemilia</taxon>
    </lineage>
</organism>
<dbReference type="EMBL" id="JANBPU010000111">
    <property type="protein sequence ID" value="KAJ1916203.1"/>
    <property type="molecule type" value="Genomic_DNA"/>
</dbReference>
<evidence type="ECO:0000313" key="3">
    <source>
        <dbReference type="Proteomes" id="UP001150538"/>
    </source>
</evidence>
<proteinExistence type="predicted"/>
<feature type="region of interest" description="Disordered" evidence="1">
    <location>
        <begin position="1"/>
        <end position="31"/>
    </location>
</feature>
<dbReference type="Proteomes" id="UP001150538">
    <property type="component" value="Unassembled WGS sequence"/>
</dbReference>
<feature type="region of interest" description="Disordered" evidence="1">
    <location>
        <begin position="44"/>
        <end position="65"/>
    </location>
</feature>
<accession>A0A9W8DNL9</accession>
<comment type="caution">
    <text evidence="2">The sequence shown here is derived from an EMBL/GenBank/DDBJ whole genome shotgun (WGS) entry which is preliminary data.</text>
</comment>